<proteinExistence type="inferred from homology"/>
<dbReference type="InterPro" id="IPR058625">
    <property type="entry name" value="MdtA-like_BSH"/>
</dbReference>
<evidence type="ECO:0000259" key="3">
    <source>
        <dbReference type="Pfam" id="PF25917"/>
    </source>
</evidence>
<dbReference type="Proteomes" id="UP001596042">
    <property type="component" value="Unassembled WGS sequence"/>
</dbReference>
<name>A0ABV9H3R6_9HYPH</name>
<dbReference type="Pfam" id="PF25917">
    <property type="entry name" value="BSH_RND"/>
    <property type="match status" value="1"/>
</dbReference>
<sequence length="395" mass="42451">MIKRLVLALIFLVIVVGGLVSFNIWRTNFINNMFANMPKQVQTVSTITVEPSVWTPGIEAIGTANAINGVDLTVQLSGIVDKISFNANQRVKQGDILLQMEDSIQKADLASAEAQALLAQQNLKRADILRARGVGTVSEVDTTVSSAAAADAQVEKMRATLDQKMVKAPFSGIIGIPKIDLGQYLTPGTVIATLQNLDRMRVDFTVPEQMLPLVKLGQAVQVGPSADTREFKGEIVGIDPKIDPSSRLVSIRAIVENPDHKLTPGQFVQVRIELPVEHDVLALPQTAVISSLYGDYVFAVRSAEEQQGEGNAAPIKPGAENLVANQVFVKLGRRHGMRVEVLSGVKPGDVIITAGQNRLSHGMPVTINNSVNPANTPPMQDSGAEQQPADQPAKQ</sequence>
<feature type="region of interest" description="Disordered" evidence="2">
    <location>
        <begin position="368"/>
        <end position="395"/>
    </location>
</feature>
<dbReference type="PANTHER" id="PTHR30469:SF11">
    <property type="entry name" value="BLL4320 PROTEIN"/>
    <property type="match status" value="1"/>
</dbReference>
<keyword evidence="6" id="KW-1185">Reference proteome</keyword>
<feature type="domain" description="Multidrug resistance protein MdtA-like barrel-sandwich hybrid" evidence="3">
    <location>
        <begin position="69"/>
        <end position="189"/>
    </location>
</feature>
<dbReference type="Gene3D" id="2.40.50.100">
    <property type="match status" value="1"/>
</dbReference>
<evidence type="ECO:0000259" key="4">
    <source>
        <dbReference type="Pfam" id="PF25954"/>
    </source>
</evidence>
<dbReference type="PANTHER" id="PTHR30469">
    <property type="entry name" value="MULTIDRUG RESISTANCE PROTEIN MDTA"/>
    <property type="match status" value="1"/>
</dbReference>
<dbReference type="InterPro" id="IPR006143">
    <property type="entry name" value="RND_pump_MFP"/>
</dbReference>
<dbReference type="RefSeq" id="WP_374832552.1">
    <property type="nucleotide sequence ID" value="NZ_JBHEEZ010000016.1"/>
</dbReference>
<accession>A0ABV9H3R6</accession>
<gene>
    <name evidence="5" type="ORF">ACFO1V_07395</name>
</gene>
<dbReference type="SUPFAM" id="SSF111369">
    <property type="entry name" value="HlyD-like secretion proteins"/>
    <property type="match status" value="1"/>
</dbReference>
<organism evidence="5 6">
    <name type="scientific">Daeguia caeni</name>
    <dbReference type="NCBI Taxonomy" id="439612"/>
    <lineage>
        <taxon>Bacteria</taxon>
        <taxon>Pseudomonadati</taxon>
        <taxon>Pseudomonadota</taxon>
        <taxon>Alphaproteobacteria</taxon>
        <taxon>Hyphomicrobiales</taxon>
        <taxon>Brucellaceae</taxon>
        <taxon>Daeguia</taxon>
    </lineage>
</organism>
<dbReference type="Pfam" id="PF25954">
    <property type="entry name" value="Beta-barrel_RND_2"/>
    <property type="match status" value="1"/>
</dbReference>
<comment type="similarity">
    <text evidence="1">Belongs to the membrane fusion protein (MFP) (TC 8.A.1) family.</text>
</comment>
<protein>
    <submittedName>
        <fullName evidence="5">Efflux RND transporter periplasmic adaptor subunit</fullName>
    </submittedName>
</protein>
<dbReference type="NCBIfam" id="TIGR01730">
    <property type="entry name" value="RND_mfp"/>
    <property type="match status" value="1"/>
</dbReference>
<dbReference type="InterPro" id="IPR058792">
    <property type="entry name" value="Beta-barrel_RND_2"/>
</dbReference>
<dbReference type="Gene3D" id="2.40.30.170">
    <property type="match status" value="1"/>
</dbReference>
<evidence type="ECO:0000313" key="6">
    <source>
        <dbReference type="Proteomes" id="UP001596042"/>
    </source>
</evidence>
<evidence type="ECO:0000313" key="5">
    <source>
        <dbReference type="EMBL" id="MFC4625043.1"/>
    </source>
</evidence>
<comment type="caution">
    <text evidence="5">The sequence shown here is derived from an EMBL/GenBank/DDBJ whole genome shotgun (WGS) entry which is preliminary data.</text>
</comment>
<dbReference type="Gene3D" id="2.40.420.20">
    <property type="match status" value="1"/>
</dbReference>
<dbReference type="EMBL" id="JBHSEL010000051">
    <property type="protein sequence ID" value="MFC4625043.1"/>
    <property type="molecule type" value="Genomic_DNA"/>
</dbReference>
<reference evidence="6" key="1">
    <citation type="journal article" date="2019" name="Int. J. Syst. Evol. Microbiol.">
        <title>The Global Catalogue of Microorganisms (GCM) 10K type strain sequencing project: providing services to taxonomists for standard genome sequencing and annotation.</title>
        <authorList>
            <consortium name="The Broad Institute Genomics Platform"/>
            <consortium name="The Broad Institute Genome Sequencing Center for Infectious Disease"/>
            <person name="Wu L."/>
            <person name="Ma J."/>
        </authorList>
    </citation>
    <scope>NUCLEOTIDE SEQUENCE [LARGE SCALE GENOMIC DNA]</scope>
    <source>
        <strain evidence="6">CGMCC 1.15731</strain>
    </source>
</reference>
<feature type="domain" description="CusB-like beta-barrel" evidence="4">
    <location>
        <begin position="202"/>
        <end position="273"/>
    </location>
</feature>
<evidence type="ECO:0000256" key="1">
    <source>
        <dbReference type="ARBA" id="ARBA00009477"/>
    </source>
</evidence>
<dbReference type="Gene3D" id="1.10.287.470">
    <property type="entry name" value="Helix hairpin bin"/>
    <property type="match status" value="1"/>
</dbReference>
<evidence type="ECO:0000256" key="2">
    <source>
        <dbReference type="SAM" id="MobiDB-lite"/>
    </source>
</evidence>